<dbReference type="Proteomes" id="UP000696485">
    <property type="component" value="Unassembled WGS sequence"/>
</dbReference>
<organism evidence="1 2">
    <name type="scientific">Podila minutissima</name>
    <dbReference type="NCBI Taxonomy" id="64525"/>
    <lineage>
        <taxon>Eukaryota</taxon>
        <taxon>Fungi</taxon>
        <taxon>Fungi incertae sedis</taxon>
        <taxon>Mucoromycota</taxon>
        <taxon>Mortierellomycotina</taxon>
        <taxon>Mortierellomycetes</taxon>
        <taxon>Mortierellales</taxon>
        <taxon>Mortierellaceae</taxon>
        <taxon>Podila</taxon>
    </lineage>
</organism>
<dbReference type="EMBL" id="JAAAUY010001352">
    <property type="protein sequence ID" value="KAF9323137.1"/>
    <property type="molecule type" value="Genomic_DNA"/>
</dbReference>
<gene>
    <name evidence="1" type="ORF">BG006_001733</name>
</gene>
<evidence type="ECO:0000313" key="2">
    <source>
        <dbReference type="Proteomes" id="UP000696485"/>
    </source>
</evidence>
<dbReference type="AlphaFoldDB" id="A0A9P5VGL0"/>
<proteinExistence type="predicted"/>
<sequence>SKVVMARYHDTYVADQQWSSKMLEQGGEHVIVPYIGITWCSTPLDRLWADQVSKQPSRLTNLVSCGVEESKVYQWNLPPLDPATSQTIRTNPLYGDIERNLIALVITLALNSASGGFTFAWEPDGDFMKELRDLIRDIPPIPSSTPINSKNQLILTHLRTMYKYWAMVQATTHGTLASASAMQEIKTDASSNILPMGNMSTLAVFVSRDITEEACQGGFGYSSPAAGPGPALEHRIRNLIGKNIHMPCTDLWPCMPGCPDAPAAITFLSEYLQIMKPILIVSHSAVVARTLWEDRLSHIWQSQQKCDEFLALSASSALVPSSPPLELFKYINTNDDYTLKPWPAFTEVVGSLVVVRFGPHLRDVALHIPERHTGSQKYDPRTQNAMCELHMVCKAVFVVAVNRIYQSREYLEQATDQEYLPRLNSIRKTIENDLKEKGIEALLQTKRDTARKQESELMSIRMSSFNQRNPSARNYSRGNHLQHAVQAAGRPLNEEELKALPEDVFAETLDMSVIRIRQWVTLMKPLQDAMDRGIQPLSALCPVIFEFLSVAHRDWFLSLPRDTFVKQSAIIHGKKLRTKWGPAQWDIYHKQQDAVGEQNRRPFNFMQAMIDLARPASNNKYLQLQCQDCGISELKSTQSVHICVADPTGKKKIQNALKNNPFNYRHLNYPHDVYDNLAHEHRSTIQARGVFSEEDAASIIRRSTLPQVIKNQVPVGTTLGKVFYLKDSTVSSTDHWLNTMAIDRFLQYSNRAQFSVFNQHEDGDNDINDNFYTEYNVQALLDHIERHILEPKPVLTLHCGAINKTRCDKSTVHFPFLPSKGAQGRYKARQPQHNCSKTGVKSERGLINGGTVICSLLEFPEPLARRYWHQARSKEHAGGQIKENVQSTSHMLLTWASNRDAAIEFSFERMDEQRRKSKYD</sequence>
<accession>A0A9P5VGL0</accession>
<protein>
    <submittedName>
        <fullName evidence="1">Uncharacterized protein</fullName>
    </submittedName>
</protein>
<name>A0A9P5VGL0_9FUNG</name>
<feature type="non-terminal residue" evidence="1">
    <location>
        <position position="1"/>
    </location>
</feature>
<reference evidence="1" key="1">
    <citation type="journal article" date="2020" name="Fungal Divers.">
        <title>Resolving the Mortierellaceae phylogeny through synthesis of multi-gene phylogenetics and phylogenomics.</title>
        <authorList>
            <person name="Vandepol N."/>
            <person name="Liber J."/>
            <person name="Desiro A."/>
            <person name="Na H."/>
            <person name="Kennedy M."/>
            <person name="Barry K."/>
            <person name="Grigoriev I.V."/>
            <person name="Miller A.N."/>
            <person name="O'Donnell K."/>
            <person name="Stajich J.E."/>
            <person name="Bonito G."/>
        </authorList>
    </citation>
    <scope>NUCLEOTIDE SEQUENCE</scope>
    <source>
        <strain evidence="1">NVP1</strain>
    </source>
</reference>
<evidence type="ECO:0000313" key="1">
    <source>
        <dbReference type="EMBL" id="KAF9323137.1"/>
    </source>
</evidence>
<keyword evidence="2" id="KW-1185">Reference proteome</keyword>
<comment type="caution">
    <text evidence="1">The sequence shown here is derived from an EMBL/GenBank/DDBJ whole genome shotgun (WGS) entry which is preliminary data.</text>
</comment>